<gene>
    <name evidence="2" type="ORF">F8M41_006200</name>
</gene>
<dbReference type="Proteomes" id="UP000439903">
    <property type="component" value="Unassembled WGS sequence"/>
</dbReference>
<accession>A0A8H4A4C0</accession>
<name>A0A8H4A4C0_GIGMA</name>
<feature type="region of interest" description="Disordered" evidence="1">
    <location>
        <begin position="1"/>
        <end position="40"/>
    </location>
</feature>
<dbReference type="EMBL" id="WTPW01001603">
    <property type="protein sequence ID" value="KAF0426366.1"/>
    <property type="molecule type" value="Genomic_DNA"/>
</dbReference>
<dbReference type="OrthoDB" id="2442895at2759"/>
<feature type="compositionally biased region" description="Polar residues" evidence="1">
    <location>
        <begin position="10"/>
        <end position="19"/>
    </location>
</feature>
<protein>
    <submittedName>
        <fullName evidence="2">Uncharacterized protein</fullName>
    </submittedName>
</protein>
<proteinExistence type="predicted"/>
<feature type="compositionally biased region" description="Basic and acidic residues" evidence="1">
    <location>
        <begin position="20"/>
        <end position="33"/>
    </location>
</feature>
<sequence length="105" mass="12181">MQKKDEDSPSDNQEYSLLDNQEHSLSNDHEHLQSKNSSIEQTNNVLTISEVIDLTNLLFETNSQLRLDKLTHNNDKGNSNSFGNMNYSIDDLINRMFEMDNEFDL</sequence>
<organism evidence="2 3">
    <name type="scientific">Gigaspora margarita</name>
    <dbReference type="NCBI Taxonomy" id="4874"/>
    <lineage>
        <taxon>Eukaryota</taxon>
        <taxon>Fungi</taxon>
        <taxon>Fungi incertae sedis</taxon>
        <taxon>Mucoromycota</taxon>
        <taxon>Glomeromycotina</taxon>
        <taxon>Glomeromycetes</taxon>
        <taxon>Diversisporales</taxon>
        <taxon>Gigasporaceae</taxon>
        <taxon>Gigaspora</taxon>
    </lineage>
</organism>
<evidence type="ECO:0000313" key="3">
    <source>
        <dbReference type="Proteomes" id="UP000439903"/>
    </source>
</evidence>
<evidence type="ECO:0000313" key="2">
    <source>
        <dbReference type="EMBL" id="KAF0426366.1"/>
    </source>
</evidence>
<keyword evidence="3" id="KW-1185">Reference proteome</keyword>
<comment type="caution">
    <text evidence="2">The sequence shown here is derived from an EMBL/GenBank/DDBJ whole genome shotgun (WGS) entry which is preliminary data.</text>
</comment>
<evidence type="ECO:0000256" key="1">
    <source>
        <dbReference type="SAM" id="MobiDB-lite"/>
    </source>
</evidence>
<reference evidence="2 3" key="1">
    <citation type="journal article" date="2019" name="Environ. Microbiol.">
        <title>At the nexus of three kingdoms: the genome of the mycorrhizal fungus Gigaspora margarita provides insights into plant, endobacterial and fungal interactions.</title>
        <authorList>
            <person name="Venice F."/>
            <person name="Ghignone S."/>
            <person name="Salvioli di Fossalunga A."/>
            <person name="Amselem J."/>
            <person name="Novero M."/>
            <person name="Xianan X."/>
            <person name="Sedzielewska Toro K."/>
            <person name="Morin E."/>
            <person name="Lipzen A."/>
            <person name="Grigoriev I.V."/>
            <person name="Henrissat B."/>
            <person name="Martin F.M."/>
            <person name="Bonfante P."/>
        </authorList>
    </citation>
    <scope>NUCLEOTIDE SEQUENCE [LARGE SCALE GENOMIC DNA]</scope>
    <source>
        <strain evidence="2 3">BEG34</strain>
    </source>
</reference>
<dbReference type="AlphaFoldDB" id="A0A8H4A4C0"/>